<feature type="region of interest" description="Disordered" evidence="2">
    <location>
        <begin position="1315"/>
        <end position="1337"/>
    </location>
</feature>
<comment type="caution">
    <text evidence="3">The sequence shown here is derived from an EMBL/GenBank/DDBJ whole genome shotgun (WGS) entry which is preliminary data.</text>
</comment>
<comment type="subcellular location">
    <subcellularLocation>
        <location evidence="1">Sarcoplasmic reticulum membrane</location>
        <topology evidence="1">Single-pass type II membrane protein</topology>
    </subcellularLocation>
</comment>
<feature type="region of interest" description="Disordered" evidence="2">
    <location>
        <begin position="580"/>
        <end position="704"/>
    </location>
</feature>
<proteinExistence type="predicted"/>
<dbReference type="PANTHER" id="PTHR14106">
    <property type="entry name" value="TRIADIN"/>
    <property type="match status" value="1"/>
</dbReference>
<feature type="region of interest" description="Disordered" evidence="2">
    <location>
        <begin position="1"/>
        <end position="79"/>
    </location>
</feature>
<reference evidence="3 4" key="1">
    <citation type="submission" date="2024-01" db="EMBL/GenBank/DDBJ databases">
        <title>A draft genome for the cacao thread blight pathogen Marasmiellus scandens.</title>
        <authorList>
            <person name="Baruah I.K."/>
            <person name="Leung J."/>
            <person name="Bukari Y."/>
            <person name="Amoako-Attah I."/>
            <person name="Meinhardt L.W."/>
            <person name="Bailey B.A."/>
            <person name="Cohen S.P."/>
        </authorList>
    </citation>
    <scope>NUCLEOTIDE SEQUENCE [LARGE SCALE GENOMIC DNA]</scope>
    <source>
        <strain evidence="3 4">GH-19</strain>
    </source>
</reference>
<feature type="compositionally biased region" description="Acidic residues" evidence="2">
    <location>
        <begin position="610"/>
        <end position="685"/>
    </location>
</feature>
<gene>
    <name evidence="3" type="ORF">VKT23_020580</name>
</gene>
<feature type="compositionally biased region" description="Basic and acidic residues" evidence="2">
    <location>
        <begin position="1371"/>
        <end position="1381"/>
    </location>
</feature>
<feature type="region of interest" description="Disordered" evidence="2">
    <location>
        <begin position="1371"/>
        <end position="1485"/>
    </location>
</feature>
<evidence type="ECO:0000256" key="1">
    <source>
        <dbReference type="ARBA" id="ARBA00004157"/>
    </source>
</evidence>
<protein>
    <submittedName>
        <fullName evidence="3">Uncharacterized protein</fullName>
    </submittedName>
</protein>
<name>A0ABR1IJZ3_9AGAR</name>
<dbReference type="PANTHER" id="PTHR14106:SF0">
    <property type="entry name" value="TRIADIN"/>
    <property type="match status" value="1"/>
</dbReference>
<organism evidence="3 4">
    <name type="scientific">Marasmiellus scandens</name>
    <dbReference type="NCBI Taxonomy" id="2682957"/>
    <lineage>
        <taxon>Eukaryota</taxon>
        <taxon>Fungi</taxon>
        <taxon>Dikarya</taxon>
        <taxon>Basidiomycota</taxon>
        <taxon>Agaricomycotina</taxon>
        <taxon>Agaricomycetes</taxon>
        <taxon>Agaricomycetidae</taxon>
        <taxon>Agaricales</taxon>
        <taxon>Marasmiineae</taxon>
        <taxon>Omphalotaceae</taxon>
        <taxon>Marasmiellus</taxon>
    </lineage>
</organism>
<evidence type="ECO:0000313" key="3">
    <source>
        <dbReference type="EMBL" id="KAK7433753.1"/>
    </source>
</evidence>
<dbReference type="InterPro" id="IPR010798">
    <property type="entry name" value="Triadin"/>
</dbReference>
<evidence type="ECO:0000256" key="2">
    <source>
        <dbReference type="SAM" id="MobiDB-lite"/>
    </source>
</evidence>
<accession>A0ABR1IJZ3</accession>
<dbReference type="Proteomes" id="UP001498398">
    <property type="component" value="Unassembled WGS sequence"/>
</dbReference>
<evidence type="ECO:0000313" key="4">
    <source>
        <dbReference type="Proteomes" id="UP001498398"/>
    </source>
</evidence>
<dbReference type="EMBL" id="JBANRG010000141">
    <property type="protein sequence ID" value="KAK7433753.1"/>
    <property type="molecule type" value="Genomic_DNA"/>
</dbReference>
<feature type="compositionally biased region" description="Acidic residues" evidence="2">
    <location>
        <begin position="14"/>
        <end position="23"/>
    </location>
</feature>
<keyword evidence="4" id="KW-1185">Reference proteome</keyword>
<feature type="compositionally biased region" description="Basic and acidic residues" evidence="2">
    <location>
        <begin position="1456"/>
        <end position="1485"/>
    </location>
</feature>
<feature type="compositionally biased region" description="Basic and acidic residues" evidence="2">
    <location>
        <begin position="686"/>
        <end position="704"/>
    </location>
</feature>
<feature type="compositionally biased region" description="Acidic residues" evidence="2">
    <location>
        <begin position="51"/>
        <end position="60"/>
    </location>
</feature>
<sequence>MSNRRRHHTPALEALEDSADEQSGDDRTTMSGGGDIQDGEDDTDVDGRNSEEDEEDDEDEGRNSTTLLDSRHVGIPPAPVVCRPKKLPDGTWELALRSEPVGLYTFSTEGGTFTCSHNHKPTSKHDSCDGSCAALAWFGVIYVHKLKAFASGQFSRILGRVELEKLIESSGQLVNCLLFKTTAVSRKAERNANVQAILNHIFQAFPDLLNNFDLIVENALDVTLNEPVPYLQKPELTAQCPYACGCWFRTKKAWNQHTNPYRLSPYCPRTVKQNQTRKVGDWGEERYSQSLSMAPAEIRKRVLLRKEYTPTNPSSSHEVRFIPSQDPHTQIFQPAGYIKRGWDFLVHIRCRFTLSPAEQRKEKGLDPKFLMDLVAAPEKRLKGHKYSPGSQEWRRESALILIRSWANIYWRHADLMLGQTFGFTKKLKKIAALNWKRALTDGSYHNYVRAITTVFSFVLRWSATPGLSDIIEVGMDEDLTEAFEKLQKLIYTGEQKLTIEMLSPLLHAVLVCLLRSKDEIVTARLSLVEIVLVLTSLRDPEKGYFCHNSVITGNCAHFTRLCSVTLLSAALSGGWEKPYALPDQRVKDKGSESESGDSESEGGDRGGDSEIGDSEDENEESEDEDDENEDDEDEGDEDEDDEDEDDEDEDDEDEDDEDEEEEEVAEEEVVVDEAAVDEELVDNDQEANRDEESRDGDSCSDTRFEPSLRNQVKVVGPQSEKARLIEEMMMEVMSKDDTLSPNLYHSVTRFWSEADNGSRTAKGNRTFIVDQDRLGFTYKPDKNTTLSFKLADFGTCYRYEIHELRKALELLVPASILSTVWESFQLSGLEDDVDSPESLFSQNADYFGTFVTRLRAVLFSQESAILFRKNLLSRKKVAKYLADHEAFQRTLMKVLYVSLGIPPRSFQAAELIYDSHGQLVRCLKIFDGIVILCNPVAKQNGSKQYECFWALRDEVAKYLLFFIGVIRPVVISLLEHPVINSVAPIPELRRFIFVSLRAGNHSFSLVAVKTKTFYCFKGTEIDSCLQETSLAMDLKDLRQVATGIMRNWFPELSQAYSGLNDPGVQAPMDRQGQHSRKVCNGFYAVDMYIRGTTFNRAECESQIRVSSAWQNLDIVVQNGGEAVTKPTINHVDAFARNGFRAMEAAKAHVYSKDGYDLLRSGSTVENISKRSQALIRSKPFLRNPMRPGEEWTKSWDTLGDQCTVKVTAALAHGYMLEDPKDISLRMGYSARIVACAVYCIASALDEWSTGNYTLKDWEGDPNREIIVQVIEKAILHFRRHHQEEWLAFRRKVDHLILRGDKQRREAPRFSQRPFLPINKFATEDSDSEDEETSRNSRQILDLEKIRSEEVAAEKRERQLQAEVEIAARHEANVEKQQEEAKKKKKKLQKERKEDRSAGGNVEEPKKKKRKAAPGDREGLSGTTGGKRRKLEVANENGKKRKADEEVSGSQSRKSRKAEVSGKKKGKDAGRSTTEKKLDAVLNDHN</sequence>